<dbReference type="GO" id="GO:0070160">
    <property type="term" value="C:tight junction"/>
    <property type="evidence" value="ECO:0007669"/>
    <property type="project" value="TreeGrafter"/>
</dbReference>
<feature type="domain" description="Ig-like" evidence="4">
    <location>
        <begin position="18"/>
        <end position="117"/>
    </location>
</feature>
<keyword evidence="6" id="KW-1185">Reference proteome</keyword>
<feature type="domain" description="Ig-like" evidence="4">
    <location>
        <begin position="124"/>
        <end position="203"/>
    </location>
</feature>
<feature type="signal peptide" evidence="3">
    <location>
        <begin position="1"/>
        <end position="16"/>
    </location>
</feature>
<keyword evidence="2" id="KW-0812">Transmembrane</keyword>
<keyword evidence="3" id="KW-0732">Signal</keyword>
<evidence type="ECO:0000313" key="5">
    <source>
        <dbReference type="Ensembl" id="ENSCCRP00000026656.2"/>
    </source>
</evidence>
<evidence type="ECO:0000256" key="1">
    <source>
        <dbReference type="SAM" id="MobiDB-lite"/>
    </source>
</evidence>
<dbReference type="GO" id="GO:0098636">
    <property type="term" value="C:protein complex involved in cell adhesion"/>
    <property type="evidence" value="ECO:0007669"/>
    <property type="project" value="TreeGrafter"/>
</dbReference>
<dbReference type="PANTHER" id="PTHR44663:SF3">
    <property type="entry name" value="JUNCTIONAL ADHESION MOLECULE 2A"/>
    <property type="match status" value="1"/>
</dbReference>
<dbReference type="InterPro" id="IPR042625">
    <property type="entry name" value="JAM2"/>
</dbReference>
<dbReference type="Pfam" id="PF13927">
    <property type="entry name" value="Ig_3"/>
    <property type="match status" value="2"/>
</dbReference>
<dbReference type="SMART" id="SM00409">
    <property type="entry name" value="IG"/>
    <property type="match status" value="2"/>
</dbReference>
<evidence type="ECO:0000259" key="4">
    <source>
        <dbReference type="PROSITE" id="PS50835"/>
    </source>
</evidence>
<dbReference type="GeneTree" id="ENSGT00940000165208"/>
<dbReference type="SMART" id="SM00408">
    <property type="entry name" value="IGc2"/>
    <property type="match status" value="2"/>
</dbReference>
<protein>
    <submittedName>
        <fullName evidence="5">Junctional adhesion molecule 2a</fullName>
    </submittedName>
</protein>
<dbReference type="OMA" id="APEYVWF"/>
<reference evidence="5" key="2">
    <citation type="submission" date="2025-09" db="UniProtKB">
        <authorList>
            <consortium name="Ensembl"/>
        </authorList>
    </citation>
    <scope>IDENTIFICATION</scope>
</reference>
<accession>A0A8C1B1K3</accession>
<name>A0A8C1B1K3_CYPCA</name>
<evidence type="ECO:0000256" key="3">
    <source>
        <dbReference type="SAM" id="SignalP"/>
    </source>
</evidence>
<dbReference type="Ensembl" id="ENSCCRT00000028913.2">
    <property type="protein sequence ID" value="ENSCCRP00000026656.2"/>
    <property type="gene ID" value="ENSCCRG00000014448.2"/>
</dbReference>
<dbReference type="Proteomes" id="UP001108240">
    <property type="component" value="Unplaced"/>
</dbReference>
<keyword evidence="2" id="KW-1133">Transmembrane helix</keyword>
<dbReference type="PANTHER" id="PTHR44663">
    <property type="entry name" value="JUNCTIONAL ADHESION MOLECULE B"/>
    <property type="match status" value="1"/>
</dbReference>
<feature type="region of interest" description="Disordered" evidence="1">
    <location>
        <begin position="269"/>
        <end position="288"/>
    </location>
</feature>
<evidence type="ECO:0000313" key="6">
    <source>
        <dbReference type="Proteomes" id="UP001108240"/>
    </source>
</evidence>
<dbReference type="Gene3D" id="2.60.40.10">
    <property type="entry name" value="Immunoglobulins"/>
    <property type="match status" value="2"/>
</dbReference>
<dbReference type="GO" id="GO:0009986">
    <property type="term" value="C:cell surface"/>
    <property type="evidence" value="ECO:0007669"/>
    <property type="project" value="TreeGrafter"/>
</dbReference>
<dbReference type="SUPFAM" id="SSF48726">
    <property type="entry name" value="Immunoglobulin"/>
    <property type="match status" value="2"/>
</dbReference>
<sequence>MFVSVALLILIQSIAVVPVTVTSRSPQVEVHEFSDAELSCEFKTENEMNPRIEWKKIDKDVSFVYYDGHFVGPFHDRAEIKGATVRLRRVTQVDAGKYRCEVSAPLDSITLGETNVTLRVLVPPQTPLCDVPSSALTGSQVELRCRDQHSIPPAVYTWFKDNRALPIRQPNATYTVNEFTGILTFQTVSRADTGQYHCEAKNGVGPAKSCQGTHMHIDDLNVAAVIAGVVLLCLIMLFCVFGACYAHRHGYFSRHSGSRSVTARLTLAARTSTEPNTRESRQREKHQRLHTDTQIERVFEREREREFVLGDLFFFLHHVIVSVSNTVIFCVSANIRATVILQRKISNTLSRSCCDVKMTDGWQLL</sequence>
<dbReference type="InterPro" id="IPR007110">
    <property type="entry name" value="Ig-like_dom"/>
</dbReference>
<dbReference type="AlphaFoldDB" id="A0A8C1B1K3"/>
<dbReference type="GO" id="GO:0007159">
    <property type="term" value="P:leukocyte cell-cell adhesion"/>
    <property type="evidence" value="ECO:0007669"/>
    <property type="project" value="TreeGrafter"/>
</dbReference>
<keyword evidence="2" id="KW-0472">Membrane</keyword>
<feature type="transmembrane region" description="Helical" evidence="2">
    <location>
        <begin position="222"/>
        <end position="246"/>
    </location>
</feature>
<dbReference type="InterPro" id="IPR013783">
    <property type="entry name" value="Ig-like_fold"/>
</dbReference>
<dbReference type="InterPro" id="IPR036179">
    <property type="entry name" value="Ig-like_dom_sf"/>
</dbReference>
<dbReference type="InterPro" id="IPR003599">
    <property type="entry name" value="Ig_sub"/>
</dbReference>
<organism evidence="5 6">
    <name type="scientific">Cyprinus carpio carpio</name>
    <dbReference type="NCBI Taxonomy" id="630221"/>
    <lineage>
        <taxon>Eukaryota</taxon>
        <taxon>Metazoa</taxon>
        <taxon>Chordata</taxon>
        <taxon>Craniata</taxon>
        <taxon>Vertebrata</taxon>
        <taxon>Euteleostomi</taxon>
        <taxon>Actinopterygii</taxon>
        <taxon>Neopterygii</taxon>
        <taxon>Teleostei</taxon>
        <taxon>Ostariophysi</taxon>
        <taxon>Cypriniformes</taxon>
        <taxon>Cyprinidae</taxon>
        <taxon>Cyprininae</taxon>
        <taxon>Cyprinus</taxon>
    </lineage>
</organism>
<dbReference type="InterPro" id="IPR003598">
    <property type="entry name" value="Ig_sub2"/>
</dbReference>
<evidence type="ECO:0000256" key="2">
    <source>
        <dbReference type="SAM" id="Phobius"/>
    </source>
</evidence>
<reference evidence="5" key="1">
    <citation type="submission" date="2025-08" db="UniProtKB">
        <authorList>
            <consortium name="Ensembl"/>
        </authorList>
    </citation>
    <scope>IDENTIFICATION</scope>
</reference>
<feature type="chain" id="PRO_5039886499" evidence="3">
    <location>
        <begin position="17"/>
        <end position="365"/>
    </location>
</feature>
<proteinExistence type="predicted"/>
<dbReference type="PROSITE" id="PS50835">
    <property type="entry name" value="IG_LIKE"/>
    <property type="match status" value="2"/>
</dbReference>
<dbReference type="GO" id="GO:0005886">
    <property type="term" value="C:plasma membrane"/>
    <property type="evidence" value="ECO:0007669"/>
    <property type="project" value="TreeGrafter"/>
</dbReference>